<feature type="domain" description="R13L1/DRL21-like LRR repeat region" evidence="3">
    <location>
        <begin position="2"/>
        <end position="89"/>
    </location>
</feature>
<dbReference type="Proteomes" id="UP001652623">
    <property type="component" value="Chromosome 6"/>
</dbReference>
<sequence length="435" mass="49354">MNLKRLTLEWGLNDSTEPYKEKMAQVLEALEPPPGLELLRIDDFRGMLFPRWFSNNDAIFQNLDSIEFFDCKNCSELPTGMGKLTSLTYHGMYRMDCLRYVDNESKSFGTGELEGAGYLQLQKLRISCLPSLERLSRSRMERRDIFPRLSSLNIEGCPKLTSLHCLQSIRELSTKGCSETVIESVSNLHTLTSLEIWNNDDLASFPDGFLHNLTAVKSLKISGFTKLQYLQSDMLVGRTALEKLSISSCYTLECFSTGIFQGLISLKEIRIENCRKLKSLSDSFGDLSALKSMEMRLCEELETFPNGLNNLSSLQHLILKGSWMAALPENLQHLPALKHMLISGFPYLEKLPDWLGDSTSLSSLYIMFCPNLEYLPTICYYDSTVKDVFIAVLENLNSLIQKEFGLLLCVNREMKNLSSIISAIFVAPEEAEERQ</sequence>
<dbReference type="Pfam" id="PF25019">
    <property type="entry name" value="LRR_R13L1-DRL21"/>
    <property type="match status" value="1"/>
</dbReference>
<keyword evidence="1" id="KW-0433">Leucine-rich repeat</keyword>
<dbReference type="InterPro" id="IPR056789">
    <property type="entry name" value="LRR_R13L1-DRL21"/>
</dbReference>
<keyword evidence="4" id="KW-1185">Reference proteome</keyword>
<dbReference type="SUPFAM" id="SSF52058">
    <property type="entry name" value="L domain-like"/>
    <property type="match status" value="1"/>
</dbReference>
<evidence type="ECO:0000313" key="5">
    <source>
        <dbReference type="RefSeq" id="XP_060673818.1"/>
    </source>
</evidence>
<accession>A0ABM4AAR5</accession>
<reference evidence="5" key="1">
    <citation type="submission" date="2025-08" db="UniProtKB">
        <authorList>
            <consortium name="RefSeq"/>
        </authorList>
    </citation>
    <scope>IDENTIFICATION</scope>
    <source>
        <tissue evidence="5">Seedling</tissue>
    </source>
</reference>
<dbReference type="PANTHER" id="PTHR36766:SF70">
    <property type="entry name" value="DISEASE RESISTANCE PROTEIN RGA4"/>
    <property type="match status" value="1"/>
</dbReference>
<organism evidence="4 5">
    <name type="scientific">Ziziphus jujuba</name>
    <name type="common">Chinese jujube</name>
    <name type="synonym">Ziziphus sativa</name>
    <dbReference type="NCBI Taxonomy" id="326968"/>
    <lineage>
        <taxon>Eukaryota</taxon>
        <taxon>Viridiplantae</taxon>
        <taxon>Streptophyta</taxon>
        <taxon>Embryophyta</taxon>
        <taxon>Tracheophyta</taxon>
        <taxon>Spermatophyta</taxon>
        <taxon>Magnoliopsida</taxon>
        <taxon>eudicotyledons</taxon>
        <taxon>Gunneridae</taxon>
        <taxon>Pentapetalae</taxon>
        <taxon>rosids</taxon>
        <taxon>fabids</taxon>
        <taxon>Rosales</taxon>
        <taxon>Rhamnaceae</taxon>
        <taxon>Paliureae</taxon>
        <taxon>Ziziphus</taxon>
    </lineage>
</organism>
<evidence type="ECO:0000256" key="2">
    <source>
        <dbReference type="ARBA" id="ARBA00022821"/>
    </source>
</evidence>
<dbReference type="GeneID" id="132803967"/>
<gene>
    <name evidence="5" type="primary">LOC132803967</name>
</gene>
<dbReference type="PANTHER" id="PTHR36766">
    <property type="entry name" value="PLANT BROAD-SPECTRUM MILDEW RESISTANCE PROTEIN RPW8"/>
    <property type="match status" value="1"/>
</dbReference>
<protein>
    <submittedName>
        <fullName evidence="5">Disease resistance protein RGA4</fullName>
    </submittedName>
</protein>
<dbReference type="RefSeq" id="XP_060673818.1">
    <property type="nucleotide sequence ID" value="XM_060817835.1"/>
</dbReference>
<dbReference type="Gene3D" id="3.80.10.10">
    <property type="entry name" value="Ribonuclease Inhibitor"/>
    <property type="match status" value="2"/>
</dbReference>
<keyword evidence="2" id="KW-0611">Plant defense</keyword>
<proteinExistence type="predicted"/>
<evidence type="ECO:0000259" key="3">
    <source>
        <dbReference type="Pfam" id="PF25019"/>
    </source>
</evidence>
<evidence type="ECO:0000256" key="1">
    <source>
        <dbReference type="ARBA" id="ARBA00022614"/>
    </source>
</evidence>
<dbReference type="InterPro" id="IPR032675">
    <property type="entry name" value="LRR_dom_sf"/>
</dbReference>
<evidence type="ECO:0000313" key="4">
    <source>
        <dbReference type="Proteomes" id="UP001652623"/>
    </source>
</evidence>
<name>A0ABM4AAR5_ZIZJJ</name>